<sequence length="142" mass="16279">MIRRSIILGTISGTVLGSFMWVIERIINVKVYTLLMNVDFIPFFEGKSLSPVIEWFFHLLIAWLIAYIYFLLPSSLSRRQQIVTAFLISIAAAFSYFPLTLLAKKDTPAIDDFTAITLWFLGHLIYGLVLFTCGNRNYTTKN</sequence>
<feature type="transmembrane region" description="Helical" evidence="1">
    <location>
        <begin position="82"/>
        <end position="101"/>
    </location>
</feature>
<name>A0A7C8L682_9BACI</name>
<dbReference type="EMBL" id="WEID01000006">
    <property type="protein sequence ID" value="KAB8139176.1"/>
    <property type="molecule type" value="Genomic_DNA"/>
</dbReference>
<evidence type="ECO:0000256" key="1">
    <source>
        <dbReference type="SAM" id="Phobius"/>
    </source>
</evidence>
<protein>
    <recommendedName>
        <fullName evidence="4">DUF1440 domain-containing protein</fullName>
    </recommendedName>
</protein>
<proteinExistence type="predicted"/>
<evidence type="ECO:0000313" key="3">
    <source>
        <dbReference type="Proteomes" id="UP000480246"/>
    </source>
</evidence>
<feature type="transmembrane region" description="Helical" evidence="1">
    <location>
        <begin position="113"/>
        <end position="133"/>
    </location>
</feature>
<dbReference type="AlphaFoldDB" id="A0A7C8L682"/>
<dbReference type="Proteomes" id="UP000480246">
    <property type="component" value="Unassembled WGS sequence"/>
</dbReference>
<evidence type="ECO:0008006" key="4">
    <source>
        <dbReference type="Google" id="ProtNLM"/>
    </source>
</evidence>
<evidence type="ECO:0000313" key="2">
    <source>
        <dbReference type="EMBL" id="KAB8139176.1"/>
    </source>
</evidence>
<keyword evidence="1" id="KW-0812">Transmembrane</keyword>
<accession>A0A7C8L682</accession>
<feature type="transmembrane region" description="Helical" evidence="1">
    <location>
        <begin position="52"/>
        <end position="70"/>
    </location>
</feature>
<comment type="caution">
    <text evidence="2">The sequence shown here is derived from an EMBL/GenBank/DDBJ whole genome shotgun (WGS) entry which is preliminary data.</text>
</comment>
<keyword evidence="3" id="KW-1185">Reference proteome</keyword>
<keyword evidence="1" id="KW-1133">Transmembrane helix</keyword>
<dbReference type="OrthoDB" id="1443299at2"/>
<gene>
    <name evidence="2" type="ORF">F9U64_01950</name>
</gene>
<reference evidence="2 3" key="1">
    <citation type="submission" date="2019-10" db="EMBL/GenBank/DDBJ databases">
        <title>Gracilibacillus sp. nov. isolated from rice seeds.</title>
        <authorList>
            <person name="He S."/>
        </authorList>
    </citation>
    <scope>NUCLEOTIDE SEQUENCE [LARGE SCALE GENOMIC DNA]</scope>
    <source>
        <strain evidence="2 3">TD8</strain>
    </source>
</reference>
<organism evidence="2 3">
    <name type="scientific">Gracilibacillus oryzae</name>
    <dbReference type="NCBI Taxonomy" id="1672701"/>
    <lineage>
        <taxon>Bacteria</taxon>
        <taxon>Bacillati</taxon>
        <taxon>Bacillota</taxon>
        <taxon>Bacilli</taxon>
        <taxon>Bacillales</taxon>
        <taxon>Bacillaceae</taxon>
        <taxon>Gracilibacillus</taxon>
    </lineage>
</organism>
<feature type="transmembrane region" description="Helical" evidence="1">
    <location>
        <begin position="7"/>
        <end position="27"/>
    </location>
</feature>
<dbReference type="RefSeq" id="WP_153401125.1">
    <property type="nucleotide sequence ID" value="NZ_ML762424.1"/>
</dbReference>
<keyword evidence="1" id="KW-0472">Membrane</keyword>